<reference evidence="3 4" key="1">
    <citation type="submission" date="2020-10" db="EMBL/GenBank/DDBJ databases">
        <authorList>
            <person name="Peeters C."/>
        </authorList>
    </citation>
    <scope>NUCLEOTIDE SEQUENCE [LARGE SCALE GENOMIC DNA]</scope>
    <source>
        <strain evidence="3 4">LMG 27952</strain>
    </source>
</reference>
<dbReference type="RefSeq" id="WP_201700473.1">
    <property type="nucleotide sequence ID" value="NZ_CAJHCQ010000029.1"/>
</dbReference>
<protein>
    <submittedName>
        <fullName evidence="3">Isomerase YddE</fullName>
        <ecNumber evidence="3">5.1.-.-</ecNumber>
    </submittedName>
</protein>
<dbReference type="PANTHER" id="PTHR13774">
    <property type="entry name" value="PHENAZINE BIOSYNTHESIS PROTEIN"/>
    <property type="match status" value="1"/>
</dbReference>
<dbReference type="GO" id="GO:0016853">
    <property type="term" value="F:isomerase activity"/>
    <property type="evidence" value="ECO:0007669"/>
    <property type="project" value="UniProtKB-KW"/>
</dbReference>
<evidence type="ECO:0000256" key="1">
    <source>
        <dbReference type="ARBA" id="ARBA00008270"/>
    </source>
</evidence>
<name>A0ABN7IHQ3_9BURK</name>
<dbReference type="Gene3D" id="3.10.310.10">
    <property type="entry name" value="Diaminopimelate Epimerase, Chain A, domain 1"/>
    <property type="match status" value="2"/>
</dbReference>
<dbReference type="InterPro" id="IPR003719">
    <property type="entry name" value="Phenazine_PhzF-like"/>
</dbReference>
<dbReference type="PIRSF" id="PIRSF016184">
    <property type="entry name" value="PhzC_PhzF"/>
    <property type="match status" value="1"/>
</dbReference>
<evidence type="ECO:0000256" key="2">
    <source>
        <dbReference type="ARBA" id="ARBA00023235"/>
    </source>
</evidence>
<dbReference type="NCBIfam" id="TIGR00654">
    <property type="entry name" value="PhzF_family"/>
    <property type="match status" value="1"/>
</dbReference>
<keyword evidence="4" id="KW-1185">Reference proteome</keyword>
<evidence type="ECO:0000313" key="4">
    <source>
        <dbReference type="Proteomes" id="UP000656319"/>
    </source>
</evidence>
<gene>
    <name evidence="3" type="primary">yddE_2</name>
    <name evidence="3" type="ORF">LMG27952_07041</name>
</gene>
<dbReference type="PANTHER" id="PTHR13774:SF17">
    <property type="entry name" value="PHENAZINE BIOSYNTHESIS-LIKE DOMAIN-CONTAINING PROTEIN"/>
    <property type="match status" value="1"/>
</dbReference>
<comment type="caution">
    <text evidence="3">The sequence shown here is derived from an EMBL/GenBank/DDBJ whole genome shotgun (WGS) entry which is preliminary data.</text>
</comment>
<organism evidence="3 4">
    <name type="scientific">Paraburkholderia hiiakae</name>
    <dbReference type="NCBI Taxonomy" id="1081782"/>
    <lineage>
        <taxon>Bacteria</taxon>
        <taxon>Pseudomonadati</taxon>
        <taxon>Pseudomonadota</taxon>
        <taxon>Betaproteobacteria</taxon>
        <taxon>Burkholderiales</taxon>
        <taxon>Burkholderiaceae</taxon>
        <taxon>Paraburkholderia</taxon>
    </lineage>
</organism>
<evidence type="ECO:0000313" key="3">
    <source>
        <dbReference type="EMBL" id="CAD6560102.1"/>
    </source>
</evidence>
<dbReference type="SUPFAM" id="SSF54506">
    <property type="entry name" value="Diaminopimelate epimerase-like"/>
    <property type="match status" value="1"/>
</dbReference>
<dbReference type="Pfam" id="PF02567">
    <property type="entry name" value="PhzC-PhzF"/>
    <property type="match status" value="1"/>
</dbReference>
<dbReference type="EC" id="5.1.-.-" evidence="3"/>
<keyword evidence="2 3" id="KW-0413">Isomerase</keyword>
<accession>A0ABN7IHQ3</accession>
<sequence length="259" mass="28240">MKLRIFQVDAFSSKTLEGNPAAVCPLESWLPDEMLKAIAAENNLAETAYFVGQGGRYQLRWFTPQVEVDLCGHATLATSWVLFNELSVPEDLLQFDTRGGELRVRRAGERLAMDFPGTMPRPCTPPPALLPALGIVRAEVLEARDYVVVVDSEAEIARLAPDFAALRECTKFGVSVTARGEAFDFVSRWFGPKVGVDEDIVTGAAHAWLAPYWASRLGKPILTAQQGGVRKGQVGCEVVGDRVIISGHAATYMAGEIYV</sequence>
<dbReference type="Proteomes" id="UP000656319">
    <property type="component" value="Unassembled WGS sequence"/>
</dbReference>
<proteinExistence type="inferred from homology"/>
<comment type="similarity">
    <text evidence="1">Belongs to the PhzF family.</text>
</comment>
<dbReference type="EMBL" id="CAJHCQ010000029">
    <property type="protein sequence ID" value="CAD6560102.1"/>
    <property type="molecule type" value="Genomic_DNA"/>
</dbReference>